<evidence type="ECO:0000256" key="5">
    <source>
        <dbReference type="HAMAP-Rule" id="MF_01935"/>
    </source>
</evidence>
<proteinExistence type="inferred from homology"/>
<feature type="active site" description="Proton donor" evidence="5">
    <location>
        <position position="266"/>
    </location>
</feature>
<keyword evidence="3 5" id="KW-0460">Magnesium</keyword>
<dbReference type="GO" id="GO:0009234">
    <property type="term" value="P:menaquinone biosynthetic process"/>
    <property type="evidence" value="ECO:0007669"/>
    <property type="project" value="UniProtKB-UniRule"/>
</dbReference>
<evidence type="ECO:0000259" key="6">
    <source>
        <dbReference type="Pfam" id="PF00425"/>
    </source>
</evidence>
<accession>A0A411PI49</accession>
<dbReference type="InterPro" id="IPR044250">
    <property type="entry name" value="MenF-like"/>
</dbReference>
<dbReference type="InterPro" id="IPR005801">
    <property type="entry name" value="ADC_synthase"/>
</dbReference>
<dbReference type="InterPro" id="IPR034681">
    <property type="entry name" value="MenF"/>
</dbReference>
<dbReference type="KEGG" id="smai:EXU30_11030"/>
<gene>
    <name evidence="5" type="primary">menF</name>
    <name evidence="7" type="ORF">EXU30_11030</name>
</gene>
<dbReference type="UniPathway" id="UPA00079"/>
<dbReference type="GO" id="GO:0008909">
    <property type="term" value="F:isochorismate synthase activity"/>
    <property type="evidence" value="ECO:0007669"/>
    <property type="project" value="UniProtKB-UniRule"/>
</dbReference>
<dbReference type="PANTHER" id="PTHR47253">
    <property type="match status" value="1"/>
</dbReference>
<feature type="binding site" evidence="5">
    <location>
        <position position="310"/>
    </location>
    <ligand>
        <name>Mg(2+)</name>
        <dbReference type="ChEBI" id="CHEBI:18420"/>
    </ligand>
</feature>
<feature type="active site" description="Proton acceptor" evidence="5">
    <location>
        <position position="216"/>
    </location>
</feature>
<keyword evidence="8" id="KW-1185">Reference proteome</keyword>
<dbReference type="AlphaFoldDB" id="A0A411PI49"/>
<dbReference type="UniPathway" id="UPA01057">
    <property type="reaction ID" value="UER00163"/>
</dbReference>
<dbReference type="Gene3D" id="3.60.120.10">
    <property type="entry name" value="Anthranilate synthase"/>
    <property type="match status" value="1"/>
</dbReference>
<organism evidence="7 8">
    <name type="scientific">Shewanella maritima</name>
    <dbReference type="NCBI Taxonomy" id="2520507"/>
    <lineage>
        <taxon>Bacteria</taxon>
        <taxon>Pseudomonadati</taxon>
        <taxon>Pseudomonadota</taxon>
        <taxon>Gammaproteobacteria</taxon>
        <taxon>Alteromonadales</taxon>
        <taxon>Shewanellaceae</taxon>
        <taxon>Shewanella</taxon>
    </lineage>
</organism>
<sequence>MNTWERTLPGQVFATHISELKQKLAKLRHAPIADPILQLSVEAPSLPVLSWLAAQTLYPRIYWHGRDKVEEVAAIGACKDFYFHDQINDDDLARLYQSQRNKSNGQDIRYYGGLAFDRTVECWDEFGRARFVLPRIEIRRHGNKLRILLNLDFDGKDPSQECDAALADLQQLQKPLPLTPPSKLSLMGRSDLPNYPRWQELVEQVTQQQFNQATPKVVLSRQTQLEVSGNIDPWTVLACWQGRNPNSFQFGFQFSPERAFISCSPERLYLRRQQELYTEALAGTTTRGLNTEEDNQLAKQLLEDTKNSHENQLVREHIVDSLSSLSQYVGAEETPKIFKLNHIQHLHRAIRAQLHSGVNDFDLLKALHPTPAVGGLPRQSALSFIRQREGYARGWYAGACGYLNHYESEFSVAIRSALIEPNRVNLFAGAGIVAGSDPQAEWQELENKLATILSILIDF</sequence>
<comment type="cofactor">
    <cofactor evidence="5">
        <name>Mg(2+)</name>
        <dbReference type="ChEBI" id="CHEBI:18420"/>
    </cofactor>
</comment>
<evidence type="ECO:0000256" key="4">
    <source>
        <dbReference type="ARBA" id="ARBA00023235"/>
    </source>
</evidence>
<name>A0A411PI49_9GAMM</name>
<comment type="pathway">
    <text evidence="5">Quinol/quinone metabolism; menaquinone biosynthesis.</text>
</comment>
<evidence type="ECO:0000256" key="1">
    <source>
        <dbReference type="ARBA" id="ARBA00000799"/>
    </source>
</evidence>
<dbReference type="Proteomes" id="UP000291106">
    <property type="component" value="Chromosome"/>
</dbReference>
<feature type="binding site" evidence="5">
    <location>
        <position position="444"/>
    </location>
    <ligand>
        <name>Mg(2+)</name>
        <dbReference type="ChEBI" id="CHEBI:18420"/>
    </ligand>
</feature>
<feature type="domain" description="Chorismate-utilising enzyme C-terminal" evidence="6">
    <location>
        <begin position="197"/>
        <end position="448"/>
    </location>
</feature>
<comment type="pathway">
    <text evidence="5">Quinol/quinone metabolism; 1,4-dihydroxy-2-naphthoate biosynthesis; 1,4-dihydroxy-2-naphthoate from chorismate: step 1/7.</text>
</comment>
<reference evidence="7 8" key="1">
    <citation type="submission" date="2019-02" db="EMBL/GenBank/DDBJ databases">
        <title>Shewanella sp. D4-2 isolated from Dokdo Island.</title>
        <authorList>
            <person name="Baek K."/>
        </authorList>
    </citation>
    <scope>NUCLEOTIDE SEQUENCE [LARGE SCALE GENOMIC DNA]</scope>
    <source>
        <strain evidence="7 8">D4-2</strain>
    </source>
</reference>
<comment type="similarity">
    <text evidence="2 5">Belongs to the isochorismate synthase family.</text>
</comment>
<dbReference type="Pfam" id="PF00425">
    <property type="entry name" value="Chorismate_bind"/>
    <property type="match status" value="1"/>
</dbReference>
<dbReference type="InterPro" id="IPR015890">
    <property type="entry name" value="Chorismate_C"/>
</dbReference>
<dbReference type="GO" id="GO:0000287">
    <property type="term" value="F:magnesium ion binding"/>
    <property type="evidence" value="ECO:0007669"/>
    <property type="project" value="UniProtKB-UniRule"/>
</dbReference>
<dbReference type="SUPFAM" id="SSF56322">
    <property type="entry name" value="ADC synthase"/>
    <property type="match status" value="1"/>
</dbReference>
<evidence type="ECO:0000256" key="2">
    <source>
        <dbReference type="ARBA" id="ARBA00005297"/>
    </source>
</evidence>
<keyword evidence="4 5" id="KW-0413">Isomerase</keyword>
<keyword evidence="5" id="KW-0474">Menaquinone biosynthesis</keyword>
<dbReference type="EMBL" id="CP036200">
    <property type="protein sequence ID" value="QBF83168.1"/>
    <property type="molecule type" value="Genomic_DNA"/>
</dbReference>
<comment type="catalytic activity">
    <reaction evidence="1 5">
        <text>chorismate = isochorismate</text>
        <dbReference type="Rhea" id="RHEA:18985"/>
        <dbReference type="ChEBI" id="CHEBI:29748"/>
        <dbReference type="ChEBI" id="CHEBI:29780"/>
        <dbReference type="EC" id="5.4.4.2"/>
    </reaction>
</comment>
<evidence type="ECO:0000313" key="8">
    <source>
        <dbReference type="Proteomes" id="UP000291106"/>
    </source>
</evidence>
<evidence type="ECO:0000256" key="3">
    <source>
        <dbReference type="ARBA" id="ARBA00022842"/>
    </source>
</evidence>
<dbReference type="NCBIfam" id="TIGR00543">
    <property type="entry name" value="isochor_syn"/>
    <property type="match status" value="1"/>
</dbReference>
<evidence type="ECO:0000313" key="7">
    <source>
        <dbReference type="EMBL" id="QBF83168.1"/>
    </source>
</evidence>
<dbReference type="EC" id="5.4.4.2" evidence="5"/>
<dbReference type="OrthoDB" id="9806579at2"/>
<dbReference type="PANTHER" id="PTHR47253:SF4">
    <property type="entry name" value="ISOCHORISMATE SYNTHASE 2, CHLOROPLASTIC"/>
    <property type="match status" value="1"/>
</dbReference>
<dbReference type="InterPro" id="IPR004561">
    <property type="entry name" value="IsoChor_synthase"/>
</dbReference>
<dbReference type="HAMAP" id="MF_01935">
    <property type="entry name" value="MenF"/>
    <property type="match status" value="1"/>
</dbReference>
<keyword evidence="5" id="KW-0479">Metal-binding</keyword>
<comment type="function">
    <text evidence="5">Catalyzes the conversion of chorismate to isochorismate.</text>
</comment>
<protein>
    <recommendedName>
        <fullName evidence="5">Isochorismate synthase MenF</fullName>
        <ecNumber evidence="5">5.4.4.2</ecNumber>
    </recommendedName>
    <alternativeName>
        <fullName evidence="5">Isochorismate mutase</fullName>
    </alternativeName>
</protein>